<accession>A0A645F189</accession>
<reference evidence="1" key="1">
    <citation type="submission" date="2019-08" db="EMBL/GenBank/DDBJ databases">
        <authorList>
            <person name="Kucharzyk K."/>
            <person name="Murdoch R.W."/>
            <person name="Higgins S."/>
            <person name="Loffler F."/>
        </authorList>
    </citation>
    <scope>NUCLEOTIDE SEQUENCE</scope>
</reference>
<organism evidence="1">
    <name type="scientific">bioreactor metagenome</name>
    <dbReference type="NCBI Taxonomy" id="1076179"/>
    <lineage>
        <taxon>unclassified sequences</taxon>
        <taxon>metagenomes</taxon>
        <taxon>ecological metagenomes</taxon>
    </lineage>
</organism>
<sequence length="143" mass="15921">MHDEHLAVFIGVIPQQLTCWAKRDAALKSALDCPANICRDATGLFLRDGAQYGERELAFIVERIHTLLFEVDPYPLGQIFQHPYIGQAVQYVPCKSADRLSDDVVDLTSFTIPDHPLEALSLLGTGTRNALVGIDLDQFPIRM</sequence>
<name>A0A645F189_9ZZZZ</name>
<evidence type="ECO:0000313" key="1">
    <source>
        <dbReference type="EMBL" id="MPN08065.1"/>
    </source>
</evidence>
<dbReference type="AlphaFoldDB" id="A0A645F189"/>
<gene>
    <name evidence="1" type="ORF">SDC9_155341</name>
</gene>
<proteinExistence type="predicted"/>
<dbReference type="EMBL" id="VSSQ01054084">
    <property type="protein sequence ID" value="MPN08065.1"/>
    <property type="molecule type" value="Genomic_DNA"/>
</dbReference>
<protein>
    <submittedName>
        <fullName evidence="1">Uncharacterized protein</fullName>
    </submittedName>
</protein>
<comment type="caution">
    <text evidence="1">The sequence shown here is derived from an EMBL/GenBank/DDBJ whole genome shotgun (WGS) entry which is preliminary data.</text>
</comment>